<protein>
    <submittedName>
        <fullName evidence="3">Uncharacterized protein LOC101861675</fullName>
    </submittedName>
</protein>
<organism evidence="2 3">
    <name type="scientific">Aplysia californica</name>
    <name type="common">California sea hare</name>
    <dbReference type="NCBI Taxonomy" id="6500"/>
    <lineage>
        <taxon>Eukaryota</taxon>
        <taxon>Metazoa</taxon>
        <taxon>Spiralia</taxon>
        <taxon>Lophotrochozoa</taxon>
        <taxon>Mollusca</taxon>
        <taxon>Gastropoda</taxon>
        <taxon>Heterobranchia</taxon>
        <taxon>Euthyneura</taxon>
        <taxon>Tectipleura</taxon>
        <taxon>Aplysiida</taxon>
        <taxon>Aplysioidea</taxon>
        <taxon>Aplysiidae</taxon>
        <taxon>Aplysia</taxon>
    </lineage>
</organism>
<evidence type="ECO:0000313" key="2">
    <source>
        <dbReference type="Proteomes" id="UP000694888"/>
    </source>
</evidence>
<sequence>MALAVRLLNVAALICVLSFNTGDCYRSTSKDKQYEKLDAKIDRVGNEVEKIGSQVEALLKHELGHPSTTTWNPLTFVSANRNHSSEGTTFTVVYTSNNKYASVHAKWKITTNDSKTGGDSHVLYLNTFEDSDSSDNELSASITLKDRGLLELIVTSGSYEARLSLDNLNTKSLHQHRIPVYQFAVISPNPLLYWGKEDPVIEVKVQGPMRHEALSSMSLNIQYESEAEDESEISERRCDVRHENRFAMCSSFVKKEYWNSLDAAIVMNSKLQPIGMTTISSNKEEHGQVVTNVRLSKVIEVRPGDLSEPYPDGVQRITLSTSGCEYFSDTCNVTCKFYGRGFQARRMIRSNVEDPEGVLRPETYEESLTSVTYVAKMNVPDILSGVKEDNITCMVVPSNKYEILSRTATIVYKETAKFNETDSYIQLNESLIVLVCTIMAHPLPTVHALLYVTKDNVIIDSPSVLNVTVVKENNVTEKHVYLYENDYGRDIDLYGVCRAWDATGPVASTEVRAVYVITEDAQVQYGEGSDNDDA</sequence>
<keyword evidence="1" id="KW-0732">Signal</keyword>
<dbReference type="RefSeq" id="XP_005104141.1">
    <property type="nucleotide sequence ID" value="XM_005104084.3"/>
</dbReference>
<gene>
    <name evidence="3" type="primary">LOC101861675</name>
</gene>
<dbReference type="GeneID" id="101861675"/>
<keyword evidence="2" id="KW-1185">Reference proteome</keyword>
<dbReference type="Proteomes" id="UP000694888">
    <property type="component" value="Unplaced"/>
</dbReference>
<evidence type="ECO:0000256" key="1">
    <source>
        <dbReference type="SAM" id="SignalP"/>
    </source>
</evidence>
<evidence type="ECO:0000313" key="3">
    <source>
        <dbReference type="RefSeq" id="XP_005104141.1"/>
    </source>
</evidence>
<name>A0ABM0JXX2_APLCA</name>
<reference evidence="3" key="1">
    <citation type="submission" date="2025-08" db="UniProtKB">
        <authorList>
            <consortium name="RefSeq"/>
        </authorList>
    </citation>
    <scope>IDENTIFICATION</scope>
</reference>
<proteinExistence type="predicted"/>
<accession>A0ABM0JXX2</accession>
<feature type="signal peptide" evidence="1">
    <location>
        <begin position="1"/>
        <end position="18"/>
    </location>
</feature>
<feature type="chain" id="PRO_5045985176" evidence="1">
    <location>
        <begin position="19"/>
        <end position="534"/>
    </location>
</feature>